<sequence length="253" mass="29321">MEDIIKEQLNRIEQEHGVKILYACESGSRAWGFPGTDSDYDVRFIYAAPVQHYLSIRDRRDVIELPVNEVLDVSGWDIRKALQLFLKSNPPLYEWLQSPICYKADPAFLKDMEYLMPVYFASRPGCHHYLNIALSTFENDLSGNEVKLKRYFYALRSILACLWIIENEVLPPMEFRLLRTLVGDQAWQNEVERLLEIKQSASEKTIVPVVPLLHAWLKDTIAFCKEKAAAIPSTQESIEPLDQLFKKYITSFS</sequence>
<protein>
    <recommendedName>
        <fullName evidence="3">Nucleotidyltransferase</fullName>
    </recommendedName>
</protein>
<dbReference type="PANTHER" id="PTHR34817">
    <property type="entry name" value="NUCLEOTIDYLTRANSFERASE"/>
    <property type="match status" value="1"/>
</dbReference>
<dbReference type="RefSeq" id="WP_074242047.1">
    <property type="nucleotide sequence ID" value="NZ_FSRA01000002.1"/>
</dbReference>
<gene>
    <name evidence="1" type="ORF">SAMN04488055_4746</name>
</gene>
<dbReference type="PANTHER" id="PTHR34817:SF2">
    <property type="entry name" value="NUCLEOTIDYLTRANSFERASE"/>
    <property type="match status" value="1"/>
</dbReference>
<dbReference type="EMBL" id="FSRA01000002">
    <property type="protein sequence ID" value="SIO49605.1"/>
    <property type="molecule type" value="Genomic_DNA"/>
</dbReference>
<evidence type="ECO:0000313" key="2">
    <source>
        <dbReference type="Proteomes" id="UP000185003"/>
    </source>
</evidence>
<dbReference type="STRING" id="536979.SAMN04488055_4746"/>
<evidence type="ECO:0008006" key="3">
    <source>
        <dbReference type="Google" id="ProtNLM"/>
    </source>
</evidence>
<dbReference type="OrthoDB" id="9796845at2"/>
<dbReference type="Pfam" id="PF10127">
    <property type="entry name" value="RlaP"/>
    <property type="match status" value="1"/>
</dbReference>
<dbReference type="AlphaFoldDB" id="A0A1N6JZ36"/>
<evidence type="ECO:0000313" key="1">
    <source>
        <dbReference type="EMBL" id="SIO49605.1"/>
    </source>
</evidence>
<proteinExistence type="predicted"/>
<dbReference type="InterPro" id="IPR018775">
    <property type="entry name" value="RlaP"/>
</dbReference>
<reference evidence="2" key="1">
    <citation type="submission" date="2016-11" db="EMBL/GenBank/DDBJ databases">
        <authorList>
            <person name="Varghese N."/>
            <person name="Submissions S."/>
        </authorList>
    </citation>
    <scope>NUCLEOTIDE SEQUENCE [LARGE SCALE GENOMIC DNA]</scope>
    <source>
        <strain evidence="2">DSM 24787</strain>
    </source>
</reference>
<dbReference type="Proteomes" id="UP000185003">
    <property type="component" value="Unassembled WGS sequence"/>
</dbReference>
<keyword evidence="2" id="KW-1185">Reference proteome</keyword>
<name>A0A1N6JZ36_9BACT</name>
<accession>A0A1N6JZ36</accession>
<organism evidence="1 2">
    <name type="scientific">Chitinophaga niabensis</name>
    <dbReference type="NCBI Taxonomy" id="536979"/>
    <lineage>
        <taxon>Bacteria</taxon>
        <taxon>Pseudomonadati</taxon>
        <taxon>Bacteroidota</taxon>
        <taxon>Chitinophagia</taxon>
        <taxon>Chitinophagales</taxon>
        <taxon>Chitinophagaceae</taxon>
        <taxon>Chitinophaga</taxon>
    </lineage>
</organism>